<accession>A0A285RB45</accession>
<evidence type="ECO:0000313" key="2">
    <source>
        <dbReference type="EMBL" id="SOB91326.1"/>
    </source>
</evidence>
<protein>
    <submittedName>
        <fullName evidence="2">Acyl-CoA reductase LuxC</fullName>
    </submittedName>
</protein>
<name>A0A285RB45_9BACL</name>
<gene>
    <name evidence="2" type="ORF">SAMN05880501_101290</name>
</gene>
<dbReference type="RefSeq" id="WP_097071865.1">
    <property type="nucleotide sequence ID" value="NZ_OBMQ01000001.1"/>
</dbReference>
<keyword evidence="3" id="KW-1185">Reference proteome</keyword>
<dbReference type="InterPro" id="IPR008670">
    <property type="entry name" value="CoA_reduct_LuxC"/>
</dbReference>
<keyword evidence="1" id="KW-0521">NADP</keyword>
<dbReference type="OrthoDB" id="580775at2"/>
<dbReference type="GO" id="GO:0003995">
    <property type="term" value="F:acyl-CoA dehydrogenase activity"/>
    <property type="evidence" value="ECO:0007669"/>
    <property type="project" value="InterPro"/>
</dbReference>
<dbReference type="Proteomes" id="UP000219636">
    <property type="component" value="Unassembled WGS sequence"/>
</dbReference>
<evidence type="ECO:0000313" key="3">
    <source>
        <dbReference type="Proteomes" id="UP000219636"/>
    </source>
</evidence>
<sequence>MKLFWPQNGEFEVVLKKLGNQQLLSPFDDEVVRFTQSLSKRLLQYRQIPEIVALGFWLRKTNVQSMKENWETEKSGKVIKARGTVFHIAPSNVDTIFVYSWMLSLLAGNRNIIRISSKEKSNPLLDAIILELSRPEFEKIANMTIICTYSYEEKATKILSSICHTRVVWGGDTTVQTIRQIPLASMANELVFPDRFSLAAFSSEVVLTLDEENLEQLLEQFYNDVFWFDQMACSSPRLVVWSGEKIAQAKTRFWKAFERKVYGKRYELMAANQVLKYSTSLWLSVNKEVSQINNKTYFSRIQLTDFSPEVRERHCGGGVFFEYHVNKLIDIASIIIDKDQTLAYFGYEKEELIELVQKIPTRGLDRVVPIGQALNFDGVWDGQSFINSFTREVTIL</sequence>
<dbReference type="EMBL" id="OBMQ01000001">
    <property type="protein sequence ID" value="SOB91326.1"/>
    <property type="molecule type" value="Genomic_DNA"/>
</dbReference>
<organism evidence="2 3">
    <name type="scientific">Ureibacillus xyleni</name>
    <dbReference type="NCBI Taxonomy" id="614648"/>
    <lineage>
        <taxon>Bacteria</taxon>
        <taxon>Bacillati</taxon>
        <taxon>Bacillota</taxon>
        <taxon>Bacilli</taxon>
        <taxon>Bacillales</taxon>
        <taxon>Caryophanaceae</taxon>
        <taxon>Ureibacillus</taxon>
    </lineage>
</organism>
<dbReference type="AlphaFoldDB" id="A0A285RB45"/>
<dbReference type="GO" id="GO:0008218">
    <property type="term" value="P:bioluminescence"/>
    <property type="evidence" value="ECO:0007669"/>
    <property type="project" value="InterPro"/>
</dbReference>
<proteinExistence type="predicted"/>
<dbReference type="Pfam" id="PF05893">
    <property type="entry name" value="LuxC"/>
    <property type="match status" value="1"/>
</dbReference>
<reference evidence="3" key="1">
    <citation type="submission" date="2017-08" db="EMBL/GenBank/DDBJ databases">
        <authorList>
            <person name="Varghese N."/>
            <person name="Submissions S."/>
        </authorList>
    </citation>
    <scope>NUCLEOTIDE SEQUENCE [LARGE SCALE GENOMIC DNA]</scope>
    <source>
        <strain evidence="3">JC22</strain>
    </source>
</reference>
<evidence type="ECO:0000256" key="1">
    <source>
        <dbReference type="ARBA" id="ARBA00022857"/>
    </source>
</evidence>